<dbReference type="Pfam" id="PF13432">
    <property type="entry name" value="TPR_16"/>
    <property type="match status" value="1"/>
</dbReference>
<keyword evidence="1" id="KW-0732">Signal</keyword>
<dbReference type="InterPro" id="IPR011990">
    <property type="entry name" value="TPR-like_helical_dom_sf"/>
</dbReference>
<evidence type="ECO:0000256" key="1">
    <source>
        <dbReference type="SAM" id="SignalP"/>
    </source>
</evidence>
<dbReference type="eggNOG" id="COG0457">
    <property type="taxonomic scope" value="Bacteria"/>
</dbReference>
<organism evidence="2 3">
    <name type="scientific">Terriglobus saanensis (strain ATCC BAA-1853 / DSM 23119 / SP1PR4)</name>
    <dbReference type="NCBI Taxonomy" id="401053"/>
    <lineage>
        <taxon>Bacteria</taxon>
        <taxon>Pseudomonadati</taxon>
        <taxon>Acidobacteriota</taxon>
        <taxon>Terriglobia</taxon>
        <taxon>Terriglobales</taxon>
        <taxon>Acidobacteriaceae</taxon>
        <taxon>Terriglobus</taxon>
    </lineage>
</organism>
<evidence type="ECO:0000313" key="3">
    <source>
        <dbReference type="Proteomes" id="UP000006844"/>
    </source>
</evidence>
<proteinExistence type="predicted"/>
<accession>E8V5R1</accession>
<reference evidence="2 3" key="1">
    <citation type="journal article" date="2012" name="Stand. Genomic Sci.">
        <title>Complete genome sequence of Terriglobus saanensis type strain SP1PR4(T), an Acidobacteria from tundra soil.</title>
        <authorList>
            <person name="Rawat S.R."/>
            <person name="Mannisto M.K."/>
            <person name="Starovoytov V."/>
            <person name="Goodwin L."/>
            <person name="Nolan M."/>
            <person name="Hauser L."/>
            <person name="Land M."/>
            <person name="Davenport K.W."/>
            <person name="Woyke T."/>
            <person name="Haggblom M.M."/>
        </authorList>
    </citation>
    <scope>NUCLEOTIDE SEQUENCE</scope>
    <source>
        <strain evidence="3">ATCC BAA-1853 / DSM 23119 / SP1PR4</strain>
    </source>
</reference>
<dbReference type="HOGENOM" id="CLU_068881_0_0_0"/>
<dbReference type="SUPFAM" id="SSF48452">
    <property type="entry name" value="TPR-like"/>
    <property type="match status" value="1"/>
</dbReference>
<dbReference type="AlphaFoldDB" id="E8V5R1"/>
<gene>
    <name evidence="2" type="ordered locus">AciPR4_1864</name>
</gene>
<dbReference type="RefSeq" id="WP_013568403.1">
    <property type="nucleotide sequence ID" value="NC_014963.1"/>
</dbReference>
<feature type="chain" id="PRO_5003232444" evidence="1">
    <location>
        <begin position="18"/>
        <end position="310"/>
    </location>
</feature>
<dbReference type="Pfam" id="PF13181">
    <property type="entry name" value="TPR_8"/>
    <property type="match status" value="1"/>
</dbReference>
<dbReference type="EMBL" id="CP002467">
    <property type="protein sequence ID" value="ADV82670.1"/>
    <property type="molecule type" value="Genomic_DNA"/>
</dbReference>
<feature type="signal peptide" evidence="1">
    <location>
        <begin position="1"/>
        <end position="17"/>
    </location>
</feature>
<dbReference type="InterPro" id="IPR019734">
    <property type="entry name" value="TPR_rpt"/>
</dbReference>
<dbReference type="STRING" id="401053.AciPR4_1864"/>
<sequence length="310" mass="32923">MLPSLLFAFLIAQPATASGGYEQARATARSGHGDQAVAELLALGEDVRAQQLLCTVYVTLERFDDGIHTCEAVARANPSSSEAQLLLARAYGAKADHSGAFTGMKLVGKIRGSFEKAVELDPTSVEALSDLGEFYVSAPGIVGGGSDKATVLVDKLMKLSPARGHRLLGMIAQKNNNLPAAEAEFQKEIEQKHSPESYVDLANFYAHEKQWEKASAAALSAIRRDTHHGADSIDAANLLVKMNRELPAAEQAYRDYLAGSNQTAGAPAFKVHTLLGLALAKQGDKAAAQSEFAAALELAHNYPPARKGAQ</sequence>
<dbReference type="SMART" id="SM00028">
    <property type="entry name" value="TPR"/>
    <property type="match status" value="4"/>
</dbReference>
<dbReference type="KEGG" id="tsa:AciPR4_1864"/>
<dbReference type="Gene3D" id="1.25.40.10">
    <property type="entry name" value="Tetratricopeptide repeat domain"/>
    <property type="match status" value="1"/>
</dbReference>
<protein>
    <submittedName>
        <fullName evidence="2">Tetratricopeptide TPR_1 repeat-containing protein</fullName>
    </submittedName>
</protein>
<dbReference type="Proteomes" id="UP000006844">
    <property type="component" value="Chromosome"/>
</dbReference>
<name>E8V5R1_TERSS</name>
<keyword evidence="3" id="KW-1185">Reference proteome</keyword>
<evidence type="ECO:0000313" key="2">
    <source>
        <dbReference type="EMBL" id="ADV82670.1"/>
    </source>
</evidence>
<dbReference type="OrthoDB" id="192575at2"/>